<dbReference type="InterPro" id="IPR013083">
    <property type="entry name" value="Znf_RING/FYVE/PHD"/>
</dbReference>
<evidence type="ECO:0000256" key="6">
    <source>
        <dbReference type="ARBA" id="ARBA00022723"/>
    </source>
</evidence>
<organism evidence="16">
    <name type="scientific">Manihot esculenta</name>
    <name type="common">Cassava</name>
    <name type="synonym">Jatropha manihot</name>
    <dbReference type="NCBI Taxonomy" id="3983"/>
    <lineage>
        <taxon>Eukaryota</taxon>
        <taxon>Viridiplantae</taxon>
        <taxon>Streptophyta</taxon>
        <taxon>Embryophyta</taxon>
        <taxon>Tracheophyta</taxon>
        <taxon>Spermatophyta</taxon>
        <taxon>Magnoliopsida</taxon>
        <taxon>eudicotyledons</taxon>
        <taxon>Gunneridae</taxon>
        <taxon>Pentapetalae</taxon>
        <taxon>rosids</taxon>
        <taxon>fabids</taxon>
        <taxon>Malpighiales</taxon>
        <taxon>Euphorbiaceae</taxon>
        <taxon>Crotonoideae</taxon>
        <taxon>Manihoteae</taxon>
        <taxon>Manihot</taxon>
    </lineage>
</organism>
<keyword evidence="4" id="KW-0808">Transferase</keyword>
<evidence type="ECO:0000256" key="8">
    <source>
        <dbReference type="ARBA" id="ARBA00022833"/>
    </source>
</evidence>
<evidence type="ECO:0000256" key="11">
    <source>
        <dbReference type="ARBA" id="ARBA00024209"/>
    </source>
</evidence>
<keyword evidence="6" id="KW-0479">Metal-binding</keyword>
<dbReference type="PANTHER" id="PTHR46905:SF1">
    <property type="entry name" value="RING-TYPE E3 UBIQUITIN TRANSFERASE"/>
    <property type="match status" value="1"/>
</dbReference>
<evidence type="ECO:0000256" key="14">
    <source>
        <dbReference type="SAM" id="Phobius"/>
    </source>
</evidence>
<gene>
    <name evidence="16" type="ORF">MANES_01G000500</name>
</gene>
<dbReference type="SMART" id="SM00184">
    <property type="entry name" value="RING"/>
    <property type="match status" value="1"/>
</dbReference>
<keyword evidence="7" id="KW-0833">Ubl conjugation pathway</keyword>
<sequence>MRPQPEMTTAASPHIIHLSPPLPHTTSTACSPHAHSCRWWPYSNSNDFGANTAMILIILLCALICALALNTAIRCFLNGGHHPPDRLPQNRREIDEQRKPNTEAGAAPLVVAPTLVYSAGMKLGGEEADCAICLSEFMEGDGIRVLGTCKHGFHVHCIERWLSCHFSCPTCRRSCLASVPSSSETSETPRNDLNNPSQQPETPMATASPAASMLIF</sequence>
<dbReference type="EC" id="2.3.2.27" evidence="3"/>
<accession>A0A2C9WHT2</accession>
<evidence type="ECO:0000259" key="15">
    <source>
        <dbReference type="PROSITE" id="PS50089"/>
    </source>
</evidence>
<feature type="domain" description="RING-type" evidence="15">
    <location>
        <begin position="130"/>
        <end position="172"/>
    </location>
</feature>
<dbReference type="AlphaFoldDB" id="A0A2C9WHT2"/>
<dbReference type="Gene3D" id="3.30.40.10">
    <property type="entry name" value="Zinc/RING finger domain, C3HC4 (zinc finger)"/>
    <property type="match status" value="1"/>
</dbReference>
<comment type="similarity">
    <text evidence="11">Belongs to the RING-type zinc finger family. ATL subfamily.</text>
</comment>
<evidence type="ECO:0000256" key="7">
    <source>
        <dbReference type="ARBA" id="ARBA00022786"/>
    </source>
</evidence>
<dbReference type="GO" id="GO:0061630">
    <property type="term" value="F:ubiquitin protein ligase activity"/>
    <property type="evidence" value="ECO:0007669"/>
    <property type="project" value="UniProtKB-EC"/>
</dbReference>
<evidence type="ECO:0000256" key="3">
    <source>
        <dbReference type="ARBA" id="ARBA00012483"/>
    </source>
</evidence>
<keyword evidence="8" id="KW-0862">Zinc</keyword>
<dbReference type="InterPro" id="IPR044602">
    <property type="entry name" value="ATL10/ATL72-79-like"/>
</dbReference>
<evidence type="ECO:0000256" key="10">
    <source>
        <dbReference type="ARBA" id="ARBA00023136"/>
    </source>
</evidence>
<evidence type="ECO:0000256" key="12">
    <source>
        <dbReference type="PROSITE-ProRule" id="PRU00175"/>
    </source>
</evidence>
<keyword evidence="12" id="KW-0863">Zinc-finger</keyword>
<evidence type="ECO:0000256" key="9">
    <source>
        <dbReference type="ARBA" id="ARBA00022989"/>
    </source>
</evidence>
<dbReference type="GO" id="GO:0016020">
    <property type="term" value="C:membrane"/>
    <property type="evidence" value="ECO:0000318"/>
    <property type="project" value="GO_Central"/>
</dbReference>
<dbReference type="GO" id="GO:0016567">
    <property type="term" value="P:protein ubiquitination"/>
    <property type="evidence" value="ECO:0007669"/>
    <property type="project" value="UniProtKB-UniPathway"/>
</dbReference>
<keyword evidence="9 14" id="KW-1133">Transmembrane helix</keyword>
<evidence type="ECO:0000256" key="2">
    <source>
        <dbReference type="ARBA" id="ARBA00004167"/>
    </source>
</evidence>
<evidence type="ECO:0000256" key="5">
    <source>
        <dbReference type="ARBA" id="ARBA00022692"/>
    </source>
</evidence>
<dbReference type="UniPathway" id="UPA00143"/>
<dbReference type="PROSITE" id="PS50089">
    <property type="entry name" value="ZF_RING_2"/>
    <property type="match status" value="1"/>
</dbReference>
<dbReference type="InterPro" id="IPR001841">
    <property type="entry name" value="Znf_RING"/>
</dbReference>
<dbReference type="PROSITE" id="PS51257">
    <property type="entry name" value="PROKAR_LIPOPROTEIN"/>
    <property type="match status" value="1"/>
</dbReference>
<feature type="region of interest" description="Disordered" evidence="13">
    <location>
        <begin position="180"/>
        <end position="211"/>
    </location>
</feature>
<evidence type="ECO:0000256" key="1">
    <source>
        <dbReference type="ARBA" id="ARBA00000900"/>
    </source>
</evidence>
<dbReference type="EMBL" id="CM004387">
    <property type="protein sequence ID" value="OAY59060.1"/>
    <property type="molecule type" value="Genomic_DNA"/>
</dbReference>
<evidence type="ECO:0000256" key="4">
    <source>
        <dbReference type="ARBA" id="ARBA00022679"/>
    </source>
</evidence>
<dbReference type="SUPFAM" id="SSF57850">
    <property type="entry name" value="RING/U-box"/>
    <property type="match status" value="1"/>
</dbReference>
<comment type="subcellular location">
    <subcellularLocation>
        <location evidence="2">Membrane</location>
        <topology evidence="2">Single-pass membrane protein</topology>
    </subcellularLocation>
</comment>
<evidence type="ECO:0000313" key="16">
    <source>
        <dbReference type="EMBL" id="OAY59060.1"/>
    </source>
</evidence>
<evidence type="ECO:0000256" key="13">
    <source>
        <dbReference type="SAM" id="MobiDB-lite"/>
    </source>
</evidence>
<protein>
    <recommendedName>
        <fullName evidence="3">RING-type E3 ubiquitin transferase</fullName>
        <ecNumber evidence="3">2.3.2.27</ecNumber>
    </recommendedName>
</protein>
<dbReference type="GO" id="GO:0008270">
    <property type="term" value="F:zinc ion binding"/>
    <property type="evidence" value="ECO:0007669"/>
    <property type="project" value="UniProtKB-KW"/>
</dbReference>
<keyword evidence="5 14" id="KW-0812">Transmembrane</keyword>
<dbReference type="Pfam" id="PF13639">
    <property type="entry name" value="zf-RING_2"/>
    <property type="match status" value="1"/>
</dbReference>
<dbReference type="PANTHER" id="PTHR46905">
    <property type="entry name" value="RING-H2 FINGER PROTEIN ATL78"/>
    <property type="match status" value="1"/>
</dbReference>
<reference evidence="16" key="1">
    <citation type="submission" date="2016-02" db="EMBL/GenBank/DDBJ databases">
        <title>WGS assembly of Manihot esculenta.</title>
        <authorList>
            <person name="Bredeson J.V."/>
            <person name="Prochnik S.E."/>
            <person name="Lyons J.B."/>
            <person name="Schmutz J."/>
            <person name="Grimwood J."/>
            <person name="Vrebalov J."/>
            <person name="Bart R.S."/>
            <person name="Amuge T."/>
            <person name="Ferguson M.E."/>
            <person name="Green R."/>
            <person name="Putnam N."/>
            <person name="Stites J."/>
            <person name="Rounsley S."/>
            <person name="Rokhsar D.S."/>
        </authorList>
    </citation>
    <scope>NUCLEOTIDE SEQUENCE [LARGE SCALE GENOMIC DNA]</scope>
    <source>
        <tissue evidence="16">Leaf</tissue>
    </source>
</reference>
<feature type="compositionally biased region" description="Polar residues" evidence="13">
    <location>
        <begin position="191"/>
        <end position="201"/>
    </location>
</feature>
<feature type="transmembrane region" description="Helical" evidence="14">
    <location>
        <begin position="48"/>
        <end position="69"/>
    </location>
</feature>
<dbReference type="GO" id="GO:0004842">
    <property type="term" value="F:ubiquitin-protein transferase activity"/>
    <property type="evidence" value="ECO:0000318"/>
    <property type="project" value="GO_Central"/>
</dbReference>
<name>A0A2C9WHT2_MANES</name>
<keyword evidence="10 14" id="KW-0472">Membrane</keyword>
<proteinExistence type="inferred from homology"/>
<comment type="catalytic activity">
    <reaction evidence="1">
        <text>S-ubiquitinyl-[E2 ubiquitin-conjugating enzyme]-L-cysteine + [acceptor protein]-L-lysine = [E2 ubiquitin-conjugating enzyme]-L-cysteine + N(6)-ubiquitinyl-[acceptor protein]-L-lysine.</text>
        <dbReference type="EC" id="2.3.2.27"/>
    </reaction>
</comment>